<evidence type="ECO:0000313" key="2">
    <source>
        <dbReference type="Proteomes" id="UP000030661"/>
    </source>
</evidence>
<dbReference type="STRING" id="1499967.U27_06883"/>
<dbReference type="InterPro" id="IPR011856">
    <property type="entry name" value="tRNA_endonuc-like_dom_sf"/>
</dbReference>
<dbReference type="eggNOG" id="ENOG502ZTX9">
    <property type="taxonomic scope" value="Bacteria"/>
</dbReference>
<keyword evidence="2" id="KW-1185">Reference proteome</keyword>
<dbReference type="InterPro" id="IPR011335">
    <property type="entry name" value="Restrct_endonuc-II-like"/>
</dbReference>
<sequence>MFRSEPELSTNLGAERTIAAEREGGKIAVEIKSFLYASQVSEFEKTIGQYELYIWLLQEQEPDRELYVAVPTYAL</sequence>
<dbReference type="Pfam" id="PF08814">
    <property type="entry name" value="XisH"/>
    <property type="match status" value="1"/>
</dbReference>
<dbReference type="HOGENOM" id="CLU_2663604_0_0_0"/>
<dbReference type="AlphaFoldDB" id="A0A081C5P2"/>
<gene>
    <name evidence="1" type="ORF">U27_06883</name>
</gene>
<dbReference type="Gene3D" id="3.40.1350.10">
    <property type="match status" value="1"/>
</dbReference>
<evidence type="ECO:0000313" key="1">
    <source>
        <dbReference type="EMBL" id="GAK59897.1"/>
    </source>
</evidence>
<dbReference type="GO" id="GO:0003676">
    <property type="term" value="F:nucleic acid binding"/>
    <property type="evidence" value="ECO:0007669"/>
    <property type="project" value="InterPro"/>
</dbReference>
<proteinExistence type="predicted"/>
<dbReference type="EMBL" id="DF820471">
    <property type="protein sequence ID" value="GAK59897.1"/>
    <property type="molecule type" value="Genomic_DNA"/>
</dbReference>
<dbReference type="Proteomes" id="UP000030661">
    <property type="component" value="Unassembled WGS sequence"/>
</dbReference>
<dbReference type="SUPFAM" id="SSF52980">
    <property type="entry name" value="Restriction endonuclease-like"/>
    <property type="match status" value="1"/>
</dbReference>
<reference evidence="1" key="1">
    <citation type="journal article" date="2015" name="PeerJ">
        <title>First genomic representation of candidate bacterial phylum KSB3 points to enhanced environmental sensing as a trigger of wastewater bulking.</title>
        <authorList>
            <person name="Sekiguchi Y."/>
            <person name="Ohashi A."/>
            <person name="Parks D.H."/>
            <person name="Yamauchi T."/>
            <person name="Tyson G.W."/>
            <person name="Hugenholtz P."/>
        </authorList>
    </citation>
    <scope>NUCLEOTIDE SEQUENCE [LARGE SCALE GENOMIC DNA]</scope>
</reference>
<dbReference type="InterPro" id="IPR014919">
    <property type="entry name" value="XisH"/>
</dbReference>
<accession>A0A081C5P2</accession>
<organism evidence="1">
    <name type="scientific">Vecturithrix granuli</name>
    <dbReference type="NCBI Taxonomy" id="1499967"/>
    <lineage>
        <taxon>Bacteria</taxon>
        <taxon>Candidatus Moduliflexota</taxon>
        <taxon>Candidatus Vecturitrichia</taxon>
        <taxon>Candidatus Vecturitrichales</taxon>
        <taxon>Candidatus Vecturitrichaceae</taxon>
        <taxon>Candidatus Vecturithrix</taxon>
    </lineage>
</organism>
<protein>
    <submittedName>
        <fullName evidence="1">FdxN element excision controlling factor protein</fullName>
    </submittedName>
</protein>
<name>A0A081C5P2_VECG1</name>